<sequence>MTQTPRLLPEGFDFTDPALIAERIPHEEFALLRNTEPIWWNDQPFGASGYPDEGYWVVTKHADVRAVSLQDEVFSSHENTSLIRTNTTSNQDLHDASRDNIMLFLDGPKHAKLRRIVSRGFTPRVVAGMRDSLDRQAREIVATAAEHKTGDFVAEVASQLPLATICELIGVPADERQQVFDWSNRLVGGGNGDPQAAADGMQASAELLGYAYQLAEDRKSRPRDDIATALVTATIDGEALTPLEFGYYVMMLMVAGNETTRNATSQGMLAFFAYPDQWRLFVAERPPTMVDEVVRWATPVISFQRTALRDVDLGGVHIRKGQRVGMFYGSANYDEEVFDNPFRFDILRSPNPHLGFGAPGAHYCIGANLARLQINLVFGALADIIPDIRRLDDGKRSVLPWINGIDSLKVDFGSSASEGEAIP</sequence>
<keyword evidence="7 8" id="KW-0503">Monooxygenase</keyword>
<dbReference type="PRINTS" id="PR00359">
    <property type="entry name" value="BP450"/>
</dbReference>
<evidence type="ECO:0000256" key="3">
    <source>
        <dbReference type="ARBA" id="ARBA00022617"/>
    </source>
</evidence>
<evidence type="ECO:0000313" key="8">
    <source>
        <dbReference type="EMBL" id="OBG07328.1"/>
    </source>
</evidence>
<dbReference type="EMBL" id="LZIN01000038">
    <property type="protein sequence ID" value="OBG07328.1"/>
    <property type="molecule type" value="Genomic_DNA"/>
</dbReference>
<dbReference type="SUPFAM" id="SSF48264">
    <property type="entry name" value="Cytochrome P450"/>
    <property type="match status" value="1"/>
</dbReference>
<keyword evidence="4" id="KW-0479">Metal-binding</keyword>
<evidence type="ECO:0000256" key="5">
    <source>
        <dbReference type="ARBA" id="ARBA00023002"/>
    </source>
</evidence>
<evidence type="ECO:0000256" key="6">
    <source>
        <dbReference type="ARBA" id="ARBA00023004"/>
    </source>
</evidence>
<protein>
    <submittedName>
        <fullName evidence="8">Steroid C27-monooxygenase</fullName>
    </submittedName>
</protein>
<dbReference type="InterPro" id="IPR036396">
    <property type="entry name" value="Cyt_P450_sf"/>
</dbReference>
<dbReference type="RefSeq" id="WP_064854726.1">
    <property type="nucleotide sequence ID" value="NZ_LZIM01000100.1"/>
</dbReference>
<comment type="caution">
    <text evidence="8">The sequence shown here is derived from an EMBL/GenBank/DDBJ whole genome shotgun (WGS) entry which is preliminary data.</text>
</comment>
<comment type="cofactor">
    <cofactor evidence="1">
        <name>heme</name>
        <dbReference type="ChEBI" id="CHEBI:30413"/>
    </cofactor>
</comment>
<gene>
    <name evidence="8" type="ORF">A5771_06690</name>
</gene>
<dbReference type="GO" id="GO:0005506">
    <property type="term" value="F:iron ion binding"/>
    <property type="evidence" value="ECO:0007669"/>
    <property type="project" value="InterPro"/>
</dbReference>
<proteinExistence type="inferred from homology"/>
<dbReference type="PANTHER" id="PTHR46696:SF4">
    <property type="entry name" value="BIOTIN BIOSYNTHESIS CYTOCHROME P450"/>
    <property type="match status" value="1"/>
</dbReference>
<name>A0A1A2EPA8_MYCSD</name>
<accession>A0A1A2EPA8</accession>
<evidence type="ECO:0000256" key="1">
    <source>
        <dbReference type="ARBA" id="ARBA00001971"/>
    </source>
</evidence>
<evidence type="ECO:0000256" key="4">
    <source>
        <dbReference type="ARBA" id="ARBA00022723"/>
    </source>
</evidence>
<dbReference type="Proteomes" id="UP000093985">
    <property type="component" value="Unassembled WGS sequence"/>
</dbReference>
<dbReference type="CDD" id="cd11033">
    <property type="entry name" value="CYP142-like"/>
    <property type="match status" value="1"/>
</dbReference>
<dbReference type="PANTHER" id="PTHR46696">
    <property type="entry name" value="P450, PUTATIVE (EUROFUNG)-RELATED"/>
    <property type="match status" value="1"/>
</dbReference>
<evidence type="ECO:0000256" key="7">
    <source>
        <dbReference type="ARBA" id="ARBA00023033"/>
    </source>
</evidence>
<dbReference type="InterPro" id="IPR001128">
    <property type="entry name" value="Cyt_P450"/>
</dbReference>
<dbReference type="Pfam" id="PF00067">
    <property type="entry name" value="p450"/>
    <property type="match status" value="1"/>
</dbReference>
<dbReference type="InterPro" id="IPR002397">
    <property type="entry name" value="Cyt_P450_B"/>
</dbReference>
<dbReference type="OrthoDB" id="3203662at2"/>
<dbReference type="GO" id="GO:0008395">
    <property type="term" value="F:steroid hydroxylase activity"/>
    <property type="evidence" value="ECO:0007669"/>
    <property type="project" value="TreeGrafter"/>
</dbReference>
<dbReference type="Gene3D" id="1.10.630.10">
    <property type="entry name" value="Cytochrome P450"/>
    <property type="match status" value="1"/>
</dbReference>
<keyword evidence="6" id="KW-0408">Iron</keyword>
<dbReference type="GO" id="GO:0036199">
    <property type="term" value="F:cholest-4-en-3-one 26-monooxygenase activity"/>
    <property type="evidence" value="ECO:0007669"/>
    <property type="project" value="TreeGrafter"/>
</dbReference>
<dbReference type="GO" id="GO:0006707">
    <property type="term" value="P:cholesterol catabolic process"/>
    <property type="evidence" value="ECO:0007669"/>
    <property type="project" value="TreeGrafter"/>
</dbReference>
<organism evidence="8 9">
    <name type="scientific">Mycolicibacter sinensis (strain JDM601)</name>
    <name type="common">Mycobacterium sinense</name>
    <dbReference type="NCBI Taxonomy" id="875328"/>
    <lineage>
        <taxon>Bacteria</taxon>
        <taxon>Bacillati</taxon>
        <taxon>Actinomycetota</taxon>
        <taxon>Actinomycetes</taxon>
        <taxon>Mycobacteriales</taxon>
        <taxon>Mycobacteriaceae</taxon>
        <taxon>Mycolicibacter</taxon>
    </lineage>
</organism>
<reference evidence="9" key="1">
    <citation type="submission" date="2016-06" db="EMBL/GenBank/DDBJ databases">
        <authorList>
            <person name="Sutton G."/>
            <person name="Brinkac L."/>
            <person name="Sanka R."/>
            <person name="Adams M."/>
            <person name="Lau E."/>
            <person name="Mehaffy C."/>
            <person name="Tameris M."/>
            <person name="Hatherill M."/>
            <person name="Hanekom W."/>
            <person name="Mahomed H."/>
            <person name="Mcshane H."/>
        </authorList>
    </citation>
    <scope>NUCLEOTIDE SEQUENCE [LARGE SCALE GENOMIC DNA]</scope>
    <source>
        <strain evidence="9">852014-51077_SCH5608930-a</strain>
    </source>
</reference>
<keyword evidence="3" id="KW-0349">Heme</keyword>
<dbReference type="FunFam" id="1.10.630.10:FF:000018">
    <property type="entry name" value="Cytochrome P450 monooxygenase"/>
    <property type="match status" value="1"/>
</dbReference>
<keyword evidence="5" id="KW-0560">Oxidoreductase</keyword>
<comment type="similarity">
    <text evidence="2">Belongs to the cytochrome P450 family.</text>
</comment>
<evidence type="ECO:0000256" key="2">
    <source>
        <dbReference type="ARBA" id="ARBA00010617"/>
    </source>
</evidence>
<evidence type="ECO:0000313" key="9">
    <source>
        <dbReference type="Proteomes" id="UP000093985"/>
    </source>
</evidence>
<dbReference type="GO" id="GO:0020037">
    <property type="term" value="F:heme binding"/>
    <property type="evidence" value="ECO:0007669"/>
    <property type="project" value="InterPro"/>
</dbReference>
<dbReference type="AlphaFoldDB" id="A0A1A2EPA8"/>